<sequence>METEVEETRFQLTAPSKTQIKEKIRFDDPRFHLHIIHKTESRSQRPVIHSTKKERLAFYRIFTSTTSKNDVMPSQHTNVNNFLWFYTLNVFFKTIPHSFVHYFISAYAPEEHMFITKMVPISHGIKYLFAMAGLLDLLICVDMLVLLLHYTISGLLLKNPWNRCPEPNSYWDEFSNVTIHCLHITDFADMFENRSYHVHGYSYILDAENHFQVSQIEYYRLHVYHAEYIRDFTLFIIIWASMTLFHHFCKLPFIWKIVYYDQWVIIFVDIITYLYMILAMYGKKPPQVAYIDVGEEPHSSGIFSPDLDLLSESITAPPIVHILTSRSSQEIDPSLDSTVMVLSNAILYIFRGLHSLKVKAHCEALLHTEIPINHFNQHQWFYFFPIFWSQFYLGDIFSNIYFLLNLVLEYLVIMITYLCVVECIIYEWPIIKRWMCMILLGLAGVAMFIFTTVDDRIVFWTYGKGLATLLETIFLYVFYPVGRLVDDYTFHYGRAPTRLRLLSMRLVPVYYLFKFYIMIDSVFDVMAVDELGQQMPHYYWSWGIMVLPIVGGIIYITYKYLVVYRMTWNYIFRPKAKWGPQDFSERQLRKQFDSRYHIGSEAPKLLTRYLNGKRESKVYKIDVRYDFYRRSTVSPMAVRFGQPHKEEGDD</sequence>
<name>A0A9P0BWU1_CHRIL</name>
<feature type="transmembrane region" description="Helical" evidence="1">
    <location>
        <begin position="459"/>
        <end position="479"/>
    </location>
</feature>
<proteinExistence type="predicted"/>
<feature type="transmembrane region" description="Helical" evidence="1">
    <location>
        <begin position="539"/>
        <end position="558"/>
    </location>
</feature>
<evidence type="ECO:0000313" key="3">
    <source>
        <dbReference type="Proteomes" id="UP001154114"/>
    </source>
</evidence>
<feature type="transmembrane region" description="Helical" evidence="1">
    <location>
        <begin position="435"/>
        <end position="453"/>
    </location>
</feature>
<feature type="transmembrane region" description="Helical" evidence="1">
    <location>
        <begin position="410"/>
        <end position="428"/>
    </location>
</feature>
<evidence type="ECO:0000313" key="2">
    <source>
        <dbReference type="EMBL" id="CAH0600152.1"/>
    </source>
</evidence>
<dbReference type="EMBL" id="LR824006">
    <property type="protein sequence ID" value="CAH0600152.1"/>
    <property type="molecule type" value="Genomic_DNA"/>
</dbReference>
<keyword evidence="1" id="KW-0812">Transmembrane</keyword>
<dbReference type="InterPro" id="IPR037272">
    <property type="entry name" value="SNS_sf"/>
</dbReference>
<keyword evidence="1" id="KW-1133">Transmembrane helix</keyword>
<dbReference type="Proteomes" id="UP001154114">
    <property type="component" value="Chromosome 3"/>
</dbReference>
<evidence type="ECO:0000256" key="1">
    <source>
        <dbReference type="SAM" id="Phobius"/>
    </source>
</evidence>
<gene>
    <name evidence="2" type="ORF">CINC_LOCUS9130</name>
</gene>
<reference evidence="2" key="1">
    <citation type="submission" date="2021-12" db="EMBL/GenBank/DDBJ databases">
        <authorList>
            <person name="King R."/>
        </authorList>
    </citation>
    <scope>NUCLEOTIDE SEQUENCE</scope>
</reference>
<feature type="transmembrane region" description="Helical" evidence="1">
    <location>
        <begin position="499"/>
        <end position="519"/>
    </location>
</feature>
<accession>A0A9P0BWU1</accession>
<keyword evidence="1" id="KW-0472">Membrane</keyword>
<keyword evidence="3" id="KW-1185">Reference proteome</keyword>
<feature type="transmembrane region" description="Helical" evidence="1">
    <location>
        <begin position="82"/>
        <end position="104"/>
    </location>
</feature>
<feature type="transmembrane region" description="Helical" evidence="1">
    <location>
        <begin position="260"/>
        <end position="281"/>
    </location>
</feature>
<feature type="transmembrane region" description="Helical" evidence="1">
    <location>
        <begin position="380"/>
        <end position="404"/>
    </location>
</feature>
<protein>
    <submittedName>
        <fullName evidence="2">Uncharacterized protein</fullName>
    </submittedName>
</protein>
<feature type="transmembrane region" description="Helical" evidence="1">
    <location>
        <begin position="228"/>
        <end position="248"/>
    </location>
</feature>
<dbReference type="SUPFAM" id="SSF161070">
    <property type="entry name" value="SNF-like"/>
    <property type="match status" value="1"/>
</dbReference>
<dbReference type="AlphaFoldDB" id="A0A9P0BWU1"/>
<feature type="transmembrane region" description="Helical" evidence="1">
    <location>
        <begin position="124"/>
        <end position="148"/>
    </location>
</feature>
<organism evidence="2 3">
    <name type="scientific">Chrysodeixis includens</name>
    <name type="common">Soybean looper</name>
    <name type="synonym">Pseudoplusia includens</name>
    <dbReference type="NCBI Taxonomy" id="689277"/>
    <lineage>
        <taxon>Eukaryota</taxon>
        <taxon>Metazoa</taxon>
        <taxon>Ecdysozoa</taxon>
        <taxon>Arthropoda</taxon>
        <taxon>Hexapoda</taxon>
        <taxon>Insecta</taxon>
        <taxon>Pterygota</taxon>
        <taxon>Neoptera</taxon>
        <taxon>Endopterygota</taxon>
        <taxon>Lepidoptera</taxon>
        <taxon>Glossata</taxon>
        <taxon>Ditrysia</taxon>
        <taxon>Noctuoidea</taxon>
        <taxon>Noctuidae</taxon>
        <taxon>Plusiinae</taxon>
        <taxon>Chrysodeixis</taxon>
    </lineage>
</organism>
<dbReference type="OrthoDB" id="7470116at2759"/>